<gene>
    <name evidence="4" type="ORF">PG999_013496</name>
</gene>
<dbReference type="SUPFAM" id="SSF57701">
    <property type="entry name" value="Zn2/Cys6 DNA-binding domain"/>
    <property type="match status" value="1"/>
</dbReference>
<evidence type="ECO:0000259" key="3">
    <source>
        <dbReference type="PROSITE" id="PS50048"/>
    </source>
</evidence>
<dbReference type="PROSITE" id="PS00463">
    <property type="entry name" value="ZN2_CY6_FUNGAL_1"/>
    <property type="match status" value="1"/>
</dbReference>
<protein>
    <recommendedName>
        <fullName evidence="3">Zn(2)-C6 fungal-type domain-containing protein</fullName>
    </recommendedName>
</protein>
<dbReference type="GO" id="GO:0008270">
    <property type="term" value="F:zinc ion binding"/>
    <property type="evidence" value="ECO:0007669"/>
    <property type="project" value="InterPro"/>
</dbReference>
<dbReference type="EMBL" id="JAQQWP010000011">
    <property type="protein sequence ID" value="KAK8095474.1"/>
    <property type="molecule type" value="Genomic_DNA"/>
</dbReference>
<dbReference type="AlphaFoldDB" id="A0AAW0QA67"/>
<evidence type="ECO:0000256" key="2">
    <source>
        <dbReference type="ARBA" id="ARBA00023242"/>
    </source>
</evidence>
<dbReference type="SMART" id="SM00066">
    <property type="entry name" value="GAL4"/>
    <property type="match status" value="1"/>
</dbReference>
<dbReference type="GO" id="GO:0000981">
    <property type="term" value="F:DNA-binding transcription factor activity, RNA polymerase II-specific"/>
    <property type="evidence" value="ECO:0007669"/>
    <property type="project" value="InterPro"/>
</dbReference>
<evidence type="ECO:0000256" key="1">
    <source>
        <dbReference type="ARBA" id="ARBA00022723"/>
    </source>
</evidence>
<name>A0AAW0QA67_9PEZI</name>
<accession>A0AAW0QA67</accession>
<evidence type="ECO:0000313" key="4">
    <source>
        <dbReference type="EMBL" id="KAK8095474.1"/>
    </source>
</evidence>
<dbReference type="PANTHER" id="PTHR46910">
    <property type="entry name" value="TRANSCRIPTION FACTOR PDR1"/>
    <property type="match status" value="1"/>
</dbReference>
<dbReference type="CDD" id="cd12148">
    <property type="entry name" value="fungal_TF_MHR"/>
    <property type="match status" value="1"/>
</dbReference>
<dbReference type="InterPro" id="IPR050987">
    <property type="entry name" value="AtrR-like"/>
</dbReference>
<feature type="domain" description="Zn(2)-C6 fungal-type" evidence="3">
    <location>
        <begin position="24"/>
        <end position="54"/>
    </location>
</feature>
<dbReference type="InterPro" id="IPR036864">
    <property type="entry name" value="Zn2-C6_fun-type_DNA-bd_sf"/>
</dbReference>
<reference evidence="4 5" key="1">
    <citation type="submission" date="2023-01" db="EMBL/GenBank/DDBJ databases">
        <title>Analysis of 21 Apiospora genomes using comparative genomics revels a genus with tremendous synthesis potential of carbohydrate active enzymes and secondary metabolites.</title>
        <authorList>
            <person name="Sorensen T."/>
        </authorList>
    </citation>
    <scope>NUCLEOTIDE SEQUENCE [LARGE SCALE GENOMIC DNA]</scope>
    <source>
        <strain evidence="4 5">CBS 117206</strain>
    </source>
</reference>
<dbReference type="PANTHER" id="PTHR46910:SF5">
    <property type="entry name" value="ZN(II)2CYS6 TRANSCRIPTION FACTOR (EUROFUNG)"/>
    <property type="match status" value="1"/>
</dbReference>
<dbReference type="InterPro" id="IPR007219">
    <property type="entry name" value="XnlR_reg_dom"/>
</dbReference>
<keyword evidence="1" id="KW-0479">Metal-binding</keyword>
<dbReference type="Pfam" id="PF00172">
    <property type="entry name" value="Zn_clus"/>
    <property type="match status" value="1"/>
</dbReference>
<dbReference type="GO" id="GO:0006351">
    <property type="term" value="P:DNA-templated transcription"/>
    <property type="evidence" value="ECO:0007669"/>
    <property type="project" value="InterPro"/>
</dbReference>
<evidence type="ECO:0000313" key="5">
    <source>
        <dbReference type="Proteomes" id="UP001392437"/>
    </source>
</evidence>
<organism evidence="4 5">
    <name type="scientific">Apiospora kogelbergensis</name>
    <dbReference type="NCBI Taxonomy" id="1337665"/>
    <lineage>
        <taxon>Eukaryota</taxon>
        <taxon>Fungi</taxon>
        <taxon>Dikarya</taxon>
        <taxon>Ascomycota</taxon>
        <taxon>Pezizomycotina</taxon>
        <taxon>Sordariomycetes</taxon>
        <taxon>Xylariomycetidae</taxon>
        <taxon>Amphisphaeriales</taxon>
        <taxon>Apiosporaceae</taxon>
        <taxon>Apiospora</taxon>
    </lineage>
</organism>
<dbReference type="PROSITE" id="PS50048">
    <property type="entry name" value="ZN2_CY6_FUNGAL_2"/>
    <property type="match status" value="1"/>
</dbReference>
<keyword evidence="2" id="KW-0539">Nucleus</keyword>
<dbReference type="GO" id="GO:0003677">
    <property type="term" value="F:DNA binding"/>
    <property type="evidence" value="ECO:0007669"/>
    <property type="project" value="InterPro"/>
</dbReference>
<comment type="caution">
    <text evidence="4">The sequence shown here is derived from an EMBL/GenBank/DDBJ whole genome shotgun (WGS) entry which is preliminary data.</text>
</comment>
<keyword evidence="5" id="KW-1185">Reference proteome</keyword>
<proteinExistence type="predicted"/>
<dbReference type="CDD" id="cd00067">
    <property type="entry name" value="GAL4"/>
    <property type="match status" value="1"/>
</dbReference>
<dbReference type="Proteomes" id="UP001392437">
    <property type="component" value="Unassembled WGS sequence"/>
</dbReference>
<dbReference type="Gene3D" id="4.10.240.10">
    <property type="entry name" value="Zn(2)-C6 fungal-type DNA-binding domain"/>
    <property type="match status" value="1"/>
</dbReference>
<dbReference type="InterPro" id="IPR001138">
    <property type="entry name" value="Zn2Cys6_DnaBD"/>
</dbReference>
<dbReference type="Pfam" id="PF04082">
    <property type="entry name" value="Fungal_trans"/>
    <property type="match status" value="1"/>
</dbReference>
<sequence>MAGNTTNSLRIKRKAVSRNRVSKACQHCRARKIKCNQSRPSCGNCLLGQYECCYTEDSAPDATQRPKTLSLTSPENISPLAPSLPGILTPQGPQKRYISRCSWLSEVFVRDEASAPPSAPPSAHSQCSSSPGLAAEAEPTLWLQSIPRSHYTKLMRWFSQHCYIFVPIVEVEEIERLVDACETLQLDEESYLLLATSCHASSLSIEAWRPELTLLYPSDMWRRCVESLFRLCSPSYSIAYIKALVFKAIPSITEGAACPVASPISTLVRSAQLAGLHRDPTRLDIPSEAEAEERRRLFWKVHGLDIAFSVAHGLPTLLRPSSYDVRELDAGSHPGLIFLKHCSRAHMIFSDVLEMTLGHSQATPQVHKDLATAATNFQETIRELGHSWGPSPGVPAKYVQHSLLIISCRAIDAAKECIETFILCAHDFIFAPLKWITGLYNIYQPVVIILRDLIQHPGSAEADDLGHTVAACFEASADDNQYMWERLRRLKSKAWELNGWSANTKLPVGQGIEETTDWDTLFASFANDSAFLDFAQL</sequence>